<protein>
    <submittedName>
        <fullName evidence="1">Uncharacterized protein</fullName>
    </submittedName>
</protein>
<dbReference type="Gene3D" id="3.30.565.10">
    <property type="entry name" value="Histidine kinase-like ATPase, C-terminal domain"/>
    <property type="match status" value="1"/>
</dbReference>
<organism evidence="1 2">
    <name type="scientific">Thermocatellispora tengchongensis</name>
    <dbReference type="NCBI Taxonomy" id="1073253"/>
    <lineage>
        <taxon>Bacteria</taxon>
        <taxon>Bacillati</taxon>
        <taxon>Actinomycetota</taxon>
        <taxon>Actinomycetes</taxon>
        <taxon>Streptosporangiales</taxon>
        <taxon>Streptosporangiaceae</taxon>
        <taxon>Thermocatellispora</taxon>
    </lineage>
</organism>
<dbReference type="Proteomes" id="UP000578449">
    <property type="component" value="Unassembled WGS sequence"/>
</dbReference>
<sequence>MLIDLIKVRARSIKLVGLRSSIPLGRRYVEDTLTRWGYRDPAFRADAALIVSELVTNAVLVLDALDGAFRERHPYAGVISSESTSGNRSGVCVSAFGIRCRLCRADG</sequence>
<gene>
    <name evidence="1" type="ORF">HNP84_002164</name>
</gene>
<keyword evidence="2" id="KW-1185">Reference proteome</keyword>
<dbReference type="EMBL" id="JACHGN010000004">
    <property type="protein sequence ID" value="MBB5132448.1"/>
    <property type="molecule type" value="Genomic_DNA"/>
</dbReference>
<dbReference type="InterPro" id="IPR036890">
    <property type="entry name" value="HATPase_C_sf"/>
</dbReference>
<accession>A0A840NY74</accession>
<comment type="caution">
    <text evidence="1">The sequence shown here is derived from an EMBL/GenBank/DDBJ whole genome shotgun (WGS) entry which is preliminary data.</text>
</comment>
<proteinExistence type="predicted"/>
<dbReference type="AlphaFoldDB" id="A0A840NY74"/>
<name>A0A840NY74_9ACTN</name>
<reference evidence="1 2" key="1">
    <citation type="submission" date="2020-08" db="EMBL/GenBank/DDBJ databases">
        <title>Genomic Encyclopedia of Type Strains, Phase IV (KMG-IV): sequencing the most valuable type-strain genomes for metagenomic binning, comparative biology and taxonomic classification.</title>
        <authorList>
            <person name="Goeker M."/>
        </authorList>
    </citation>
    <scope>NUCLEOTIDE SEQUENCE [LARGE SCALE GENOMIC DNA]</scope>
    <source>
        <strain evidence="1 2">DSM 45615</strain>
    </source>
</reference>
<dbReference type="RefSeq" id="WP_185049409.1">
    <property type="nucleotide sequence ID" value="NZ_BAABIX010000003.1"/>
</dbReference>
<evidence type="ECO:0000313" key="2">
    <source>
        <dbReference type="Proteomes" id="UP000578449"/>
    </source>
</evidence>
<evidence type="ECO:0000313" key="1">
    <source>
        <dbReference type="EMBL" id="MBB5132448.1"/>
    </source>
</evidence>